<sequence length="373" mass="39154">MPHLLQPLSLRGVTARNRAWLAPMCQYSSVDGLVDDWHVVHLGSRAVGGFGLVMTEAAAVVPEGRITPHDAGLWNHEHVVAWSRVVRAVHAAGALAGVQLAHAGRKASTHRPWATSRGSVALDDGGWATFAPSAVAFPGLAEPRALTVAEIGAVVEAFADAARRADAAGFDLVEVHAAHGYLLHQFLSPLSNHRTDAYGGTTENRARLLREVVAAVRAAWPDHKPLVVRVSATDWVEGGLEVEDVAAVCATLAPLGVDLVDVSSGGNALADIPVGPGYQVPLARRVREVSGLPVSAVGMLTDGPQVEKVLRDGGVDAVMVGRAALRDPYWVLRAAHELGVPVDGSPAQEPADDAPGAAAPRLWPAQYLRGTWG</sequence>
<feature type="domain" description="NADH:flavin oxidoreductase/NADH oxidase N-terminal" evidence="6">
    <location>
        <begin position="4"/>
        <end position="338"/>
    </location>
</feature>
<dbReference type="InterPro" id="IPR044152">
    <property type="entry name" value="YqjM-like"/>
</dbReference>
<accession>A0A021VTY6</accession>
<keyword evidence="8" id="KW-1185">Reference proteome</keyword>
<evidence type="ECO:0000313" key="8">
    <source>
        <dbReference type="Proteomes" id="UP000019753"/>
    </source>
</evidence>
<dbReference type="GO" id="GO:0050661">
    <property type="term" value="F:NADP binding"/>
    <property type="evidence" value="ECO:0007669"/>
    <property type="project" value="InterPro"/>
</dbReference>
<comment type="caution">
    <text evidence="7">The sequence shown here is derived from an EMBL/GenBank/DDBJ whole genome shotgun (WGS) entry which is preliminary data.</text>
</comment>
<dbReference type="GO" id="GO:0010181">
    <property type="term" value="F:FMN binding"/>
    <property type="evidence" value="ECO:0007669"/>
    <property type="project" value="InterPro"/>
</dbReference>
<comment type="cofactor">
    <cofactor evidence="1">
        <name>FMN</name>
        <dbReference type="ChEBI" id="CHEBI:58210"/>
    </cofactor>
</comment>
<dbReference type="OrthoDB" id="3169239at2"/>
<evidence type="ECO:0000256" key="3">
    <source>
        <dbReference type="ARBA" id="ARBA00022643"/>
    </source>
</evidence>
<dbReference type="CDD" id="cd02932">
    <property type="entry name" value="OYE_YqiM_FMN"/>
    <property type="match status" value="1"/>
</dbReference>
<evidence type="ECO:0000256" key="5">
    <source>
        <dbReference type="ARBA" id="ARBA00023002"/>
    </source>
</evidence>
<dbReference type="InterPro" id="IPR013785">
    <property type="entry name" value="Aldolase_TIM"/>
</dbReference>
<organism evidence="7 8">
    <name type="scientific">Actinotalea ferrariae CF5-4</name>
    <dbReference type="NCBI Taxonomy" id="948458"/>
    <lineage>
        <taxon>Bacteria</taxon>
        <taxon>Bacillati</taxon>
        <taxon>Actinomycetota</taxon>
        <taxon>Actinomycetes</taxon>
        <taxon>Micrococcales</taxon>
        <taxon>Cellulomonadaceae</taxon>
        <taxon>Actinotalea</taxon>
    </lineage>
</organism>
<dbReference type="SUPFAM" id="SSF51395">
    <property type="entry name" value="FMN-linked oxidoreductases"/>
    <property type="match status" value="1"/>
</dbReference>
<gene>
    <name evidence="7" type="ORF">N866_07770</name>
</gene>
<dbReference type="PANTHER" id="PTHR43303:SF4">
    <property type="entry name" value="NADPH DEHYDROGENASE C23G7.10C-RELATED"/>
    <property type="match status" value="1"/>
</dbReference>
<proteinExistence type="predicted"/>
<keyword evidence="2" id="KW-0285">Flavoprotein</keyword>
<dbReference type="RefSeq" id="WP_034227750.1">
    <property type="nucleotide sequence ID" value="NZ_AXCW01000221.1"/>
</dbReference>
<dbReference type="EMBL" id="AXCW01000221">
    <property type="protein sequence ID" value="EYR62532.1"/>
    <property type="molecule type" value="Genomic_DNA"/>
</dbReference>
<keyword evidence="5" id="KW-0560">Oxidoreductase</keyword>
<dbReference type="InterPro" id="IPR001155">
    <property type="entry name" value="OxRdtase_FMN_N"/>
</dbReference>
<evidence type="ECO:0000259" key="6">
    <source>
        <dbReference type="Pfam" id="PF00724"/>
    </source>
</evidence>
<keyword evidence="4" id="KW-0521">NADP</keyword>
<evidence type="ECO:0000256" key="2">
    <source>
        <dbReference type="ARBA" id="ARBA00022630"/>
    </source>
</evidence>
<reference evidence="7 8" key="1">
    <citation type="submission" date="2014-01" db="EMBL/GenBank/DDBJ databases">
        <title>Actinotalea ferrariae CF5-4.</title>
        <authorList>
            <person name="Chen F."/>
            <person name="Li Y."/>
            <person name="Wang G."/>
        </authorList>
    </citation>
    <scope>NUCLEOTIDE SEQUENCE [LARGE SCALE GENOMIC DNA]</scope>
    <source>
        <strain evidence="7 8">CF5-4</strain>
    </source>
</reference>
<dbReference type="Pfam" id="PF00724">
    <property type="entry name" value="Oxidored_FMN"/>
    <property type="match status" value="1"/>
</dbReference>
<evidence type="ECO:0000256" key="1">
    <source>
        <dbReference type="ARBA" id="ARBA00001917"/>
    </source>
</evidence>
<keyword evidence="3" id="KW-0288">FMN</keyword>
<dbReference type="GO" id="GO:0003959">
    <property type="term" value="F:NADPH dehydrogenase activity"/>
    <property type="evidence" value="ECO:0007669"/>
    <property type="project" value="InterPro"/>
</dbReference>
<evidence type="ECO:0000256" key="4">
    <source>
        <dbReference type="ARBA" id="ARBA00022857"/>
    </source>
</evidence>
<dbReference type="PANTHER" id="PTHR43303">
    <property type="entry name" value="NADPH DEHYDROGENASE C23G7.10C-RELATED"/>
    <property type="match status" value="1"/>
</dbReference>
<protein>
    <submittedName>
        <fullName evidence="7">Oxidoreductase</fullName>
    </submittedName>
</protein>
<dbReference type="Gene3D" id="3.20.20.70">
    <property type="entry name" value="Aldolase class I"/>
    <property type="match status" value="1"/>
</dbReference>
<evidence type="ECO:0000313" key="7">
    <source>
        <dbReference type="EMBL" id="EYR62532.1"/>
    </source>
</evidence>
<dbReference type="AlphaFoldDB" id="A0A021VTY6"/>
<name>A0A021VTY6_9CELL</name>
<dbReference type="Proteomes" id="UP000019753">
    <property type="component" value="Unassembled WGS sequence"/>
</dbReference>